<evidence type="ECO:0000256" key="4">
    <source>
        <dbReference type="ARBA" id="ARBA00022884"/>
    </source>
</evidence>
<evidence type="ECO:0000256" key="2">
    <source>
        <dbReference type="ARBA" id="ARBA00022490"/>
    </source>
</evidence>
<sequence length="420" mass="44719">MGASSHQVQRLLAPTADDANTVELVAAYTGAPGHIERSQSKCDIEYIDEAGRSTMGSNTICRHLARSSPHAKDLLGADAETAAMVSQWMSMRYSLLLPISEEALQTLESHLATRTFILGTSLTLADLTLFGALHQAVANFPPAQLGRYRSIVRWFDYLQHIADKSSVYSPVAFQIPEANLKPPVAPPPKAKGETAKQAADSAKAGAAVAPRAAAVPSTPVDPLAPAPNVPQKDKKKEKKEKGKGGEAKPAEAAKDNEPRVDQLDIRVGQIVKVGLHPDAESLYVEEIDLGEGQPRQIVSGLVKFVPLEKMENRRVVVLCNLKPAKMRGILSSGMVLCASNAAHDQADPIVPPEGVPLGERITFEGFGNEPDAQLNPKKNIFGKLAPALLTNAEGVANYKGVPFMTSKGPVTATISNATVA</sequence>
<dbReference type="CDD" id="cd10289">
    <property type="entry name" value="GST_C_AaRS_like"/>
    <property type="match status" value="1"/>
</dbReference>
<dbReference type="InterPro" id="IPR051270">
    <property type="entry name" value="Tyrosine-tRNA_ligase_regulator"/>
</dbReference>
<dbReference type="InterPro" id="IPR012340">
    <property type="entry name" value="NA-bd_OB-fold"/>
</dbReference>
<evidence type="ECO:0000259" key="9">
    <source>
        <dbReference type="PROSITE" id="PS50886"/>
    </source>
</evidence>
<feature type="compositionally biased region" description="Low complexity" evidence="7">
    <location>
        <begin position="195"/>
        <end position="220"/>
    </location>
</feature>
<evidence type="ECO:0000256" key="6">
    <source>
        <dbReference type="PROSITE-ProRule" id="PRU00209"/>
    </source>
</evidence>
<dbReference type="AlphaFoldDB" id="A0AAV1HSI3"/>
<dbReference type="InterPro" id="IPR010987">
    <property type="entry name" value="Glutathione-S-Trfase_C-like"/>
</dbReference>
<evidence type="ECO:0000256" key="1">
    <source>
        <dbReference type="ARBA" id="ARBA00004496"/>
    </source>
</evidence>
<dbReference type="Pfam" id="PF01588">
    <property type="entry name" value="tRNA_bind"/>
    <property type="match status" value="1"/>
</dbReference>
<feature type="compositionally biased region" description="Basic and acidic residues" evidence="7">
    <location>
        <begin position="231"/>
        <end position="260"/>
    </location>
</feature>
<dbReference type="Gene3D" id="1.20.1050.130">
    <property type="match status" value="1"/>
</dbReference>
<organism evidence="10 11">
    <name type="scientific">Coccomyxa viridis</name>
    <dbReference type="NCBI Taxonomy" id="1274662"/>
    <lineage>
        <taxon>Eukaryota</taxon>
        <taxon>Viridiplantae</taxon>
        <taxon>Chlorophyta</taxon>
        <taxon>core chlorophytes</taxon>
        <taxon>Trebouxiophyceae</taxon>
        <taxon>Trebouxiophyceae incertae sedis</taxon>
        <taxon>Coccomyxaceae</taxon>
        <taxon>Coccomyxa</taxon>
    </lineage>
</organism>
<keyword evidence="5" id="KW-0648">Protein biosynthesis</keyword>
<evidence type="ECO:0000313" key="10">
    <source>
        <dbReference type="EMBL" id="CAK0736787.1"/>
    </source>
</evidence>
<dbReference type="PANTHER" id="PTHR11586:SF33">
    <property type="entry name" value="AMINOACYL TRNA SYNTHASE COMPLEX-INTERACTING MULTIFUNCTIONAL PROTEIN 1"/>
    <property type="match status" value="1"/>
</dbReference>
<dbReference type="InterPro" id="IPR002547">
    <property type="entry name" value="tRNA-bd_dom"/>
</dbReference>
<dbReference type="PROSITE" id="PS50886">
    <property type="entry name" value="TRBD"/>
    <property type="match status" value="1"/>
</dbReference>
<keyword evidence="3 6" id="KW-0820">tRNA-binding</keyword>
<feature type="domain" description="TRNA-binding" evidence="9">
    <location>
        <begin position="259"/>
        <end position="362"/>
    </location>
</feature>
<dbReference type="CDD" id="cd02799">
    <property type="entry name" value="tRNA_bind_EMAP-II_like"/>
    <property type="match status" value="1"/>
</dbReference>
<evidence type="ECO:0000256" key="3">
    <source>
        <dbReference type="ARBA" id="ARBA00022555"/>
    </source>
</evidence>
<accession>A0AAV1HSI3</accession>
<dbReference type="PROSITE" id="PS50405">
    <property type="entry name" value="GST_CTER"/>
    <property type="match status" value="1"/>
</dbReference>
<proteinExistence type="predicted"/>
<comment type="caution">
    <text evidence="10">The sequence shown here is derived from an EMBL/GenBank/DDBJ whole genome shotgun (WGS) entry which is preliminary data.</text>
</comment>
<reference evidence="10 11" key="1">
    <citation type="submission" date="2023-10" db="EMBL/GenBank/DDBJ databases">
        <authorList>
            <person name="Maclean D."/>
            <person name="Macfadyen A."/>
        </authorList>
    </citation>
    <scope>NUCLEOTIDE SEQUENCE [LARGE SCALE GENOMIC DNA]</scope>
</reference>
<keyword evidence="4 6" id="KW-0694">RNA-binding</keyword>
<dbReference type="SUPFAM" id="SSF47616">
    <property type="entry name" value="GST C-terminal domain-like"/>
    <property type="match status" value="1"/>
</dbReference>
<feature type="domain" description="GST C-terminal" evidence="8">
    <location>
        <begin position="46"/>
        <end position="187"/>
    </location>
</feature>
<dbReference type="SUPFAM" id="SSF50249">
    <property type="entry name" value="Nucleic acid-binding proteins"/>
    <property type="match status" value="1"/>
</dbReference>
<gene>
    <name evidence="10" type="ORF">CVIRNUC_000803</name>
</gene>
<name>A0AAV1HSI3_9CHLO</name>
<dbReference type="FunFam" id="2.40.50.140:FF:000047">
    <property type="entry name" value="tyrosine--tRNA ligase, cytoplasmic isoform X2"/>
    <property type="match status" value="1"/>
</dbReference>
<dbReference type="GO" id="GO:0000049">
    <property type="term" value="F:tRNA binding"/>
    <property type="evidence" value="ECO:0007669"/>
    <property type="project" value="UniProtKB-UniRule"/>
</dbReference>
<dbReference type="InterPro" id="IPR053836">
    <property type="entry name" value="Arc1-like_N"/>
</dbReference>
<dbReference type="EMBL" id="CAUYUE010000001">
    <property type="protein sequence ID" value="CAK0736787.1"/>
    <property type="molecule type" value="Genomic_DNA"/>
</dbReference>
<keyword evidence="2" id="KW-0963">Cytoplasm</keyword>
<dbReference type="GO" id="GO:0005737">
    <property type="term" value="C:cytoplasm"/>
    <property type="evidence" value="ECO:0007669"/>
    <property type="project" value="UniProtKB-SubCell"/>
</dbReference>
<dbReference type="GO" id="GO:0032991">
    <property type="term" value="C:protein-containing complex"/>
    <property type="evidence" value="ECO:0007669"/>
    <property type="project" value="UniProtKB-ARBA"/>
</dbReference>
<dbReference type="PANTHER" id="PTHR11586">
    <property type="entry name" value="TRNA-AMINOACYLATION COFACTOR ARC1 FAMILY MEMBER"/>
    <property type="match status" value="1"/>
</dbReference>
<evidence type="ECO:0000313" key="11">
    <source>
        <dbReference type="Proteomes" id="UP001314263"/>
    </source>
</evidence>
<dbReference type="Gene3D" id="2.40.50.140">
    <property type="entry name" value="Nucleic acid-binding proteins"/>
    <property type="match status" value="1"/>
</dbReference>
<dbReference type="InterPro" id="IPR036282">
    <property type="entry name" value="Glutathione-S-Trfase_C_sf"/>
</dbReference>
<evidence type="ECO:0000256" key="7">
    <source>
        <dbReference type="SAM" id="MobiDB-lite"/>
    </source>
</evidence>
<comment type="subcellular location">
    <subcellularLocation>
        <location evidence="1">Cytoplasm</location>
    </subcellularLocation>
</comment>
<dbReference type="Pfam" id="PF21972">
    <property type="entry name" value="Arc1p_N_like"/>
    <property type="match status" value="1"/>
</dbReference>
<keyword evidence="11" id="KW-1185">Reference proteome</keyword>
<feature type="region of interest" description="Disordered" evidence="7">
    <location>
        <begin position="178"/>
        <end position="260"/>
    </location>
</feature>
<evidence type="ECO:0000259" key="8">
    <source>
        <dbReference type="PROSITE" id="PS50405"/>
    </source>
</evidence>
<protein>
    <recommendedName>
        <fullName evidence="12">tRNA-binding domain-containing protein</fullName>
    </recommendedName>
</protein>
<dbReference type="GO" id="GO:0006412">
    <property type="term" value="P:translation"/>
    <property type="evidence" value="ECO:0007669"/>
    <property type="project" value="UniProtKB-KW"/>
</dbReference>
<evidence type="ECO:0000256" key="5">
    <source>
        <dbReference type="ARBA" id="ARBA00022917"/>
    </source>
</evidence>
<evidence type="ECO:0008006" key="12">
    <source>
        <dbReference type="Google" id="ProtNLM"/>
    </source>
</evidence>
<dbReference type="Proteomes" id="UP001314263">
    <property type="component" value="Unassembled WGS sequence"/>
</dbReference>